<proteinExistence type="predicted"/>
<dbReference type="Proteomes" id="UP000275408">
    <property type="component" value="Unassembled WGS sequence"/>
</dbReference>
<sequence length="144" mass="16511">GQEQLILLNSWVYNIKEHLGEVNVSQTYISSEKKLILTRIGLREDYKGRDFTMCPNIVHNLVGDSDHRCQYPPNKNRGRKVKRGVNLKMAEEITAGGESSWSHVDCKPNKTPSLTDISLFFQTYSLCPRKQLAMFSDFLIKGNY</sequence>
<protein>
    <submittedName>
        <fullName evidence="1">Uncharacterized protein</fullName>
    </submittedName>
</protein>
<organism evidence="1 2">
    <name type="scientific">Pocillopora damicornis</name>
    <name type="common">Cauliflower coral</name>
    <name type="synonym">Millepora damicornis</name>
    <dbReference type="NCBI Taxonomy" id="46731"/>
    <lineage>
        <taxon>Eukaryota</taxon>
        <taxon>Metazoa</taxon>
        <taxon>Cnidaria</taxon>
        <taxon>Anthozoa</taxon>
        <taxon>Hexacorallia</taxon>
        <taxon>Scleractinia</taxon>
        <taxon>Astrocoeniina</taxon>
        <taxon>Pocilloporidae</taxon>
        <taxon>Pocillopora</taxon>
    </lineage>
</organism>
<keyword evidence="2" id="KW-1185">Reference proteome</keyword>
<name>A0A3M6TWR9_POCDA</name>
<dbReference type="EMBL" id="RCHS01002755">
    <property type="protein sequence ID" value="RMX45873.1"/>
    <property type="molecule type" value="Genomic_DNA"/>
</dbReference>
<feature type="non-terminal residue" evidence="1">
    <location>
        <position position="1"/>
    </location>
</feature>
<comment type="caution">
    <text evidence="1">The sequence shown here is derived from an EMBL/GenBank/DDBJ whole genome shotgun (WGS) entry which is preliminary data.</text>
</comment>
<reference evidence="1 2" key="1">
    <citation type="journal article" date="2018" name="Sci. Rep.">
        <title>Comparative analysis of the Pocillopora damicornis genome highlights role of immune system in coral evolution.</title>
        <authorList>
            <person name="Cunning R."/>
            <person name="Bay R.A."/>
            <person name="Gillette P."/>
            <person name="Baker A.C."/>
            <person name="Traylor-Knowles N."/>
        </authorList>
    </citation>
    <scope>NUCLEOTIDE SEQUENCE [LARGE SCALE GENOMIC DNA]</scope>
    <source>
        <strain evidence="1">RSMAS</strain>
        <tissue evidence="1">Whole animal</tissue>
    </source>
</reference>
<feature type="non-terminal residue" evidence="1">
    <location>
        <position position="144"/>
    </location>
</feature>
<accession>A0A3M6TWR9</accession>
<gene>
    <name evidence="1" type="ORF">pdam_00025366</name>
</gene>
<evidence type="ECO:0000313" key="2">
    <source>
        <dbReference type="Proteomes" id="UP000275408"/>
    </source>
</evidence>
<dbReference type="AlphaFoldDB" id="A0A3M6TWR9"/>
<evidence type="ECO:0000313" key="1">
    <source>
        <dbReference type="EMBL" id="RMX45873.1"/>
    </source>
</evidence>